<dbReference type="AlphaFoldDB" id="A0AAD8E951"/>
<name>A0AAD8E951_DIPPU</name>
<evidence type="ECO:0000313" key="1">
    <source>
        <dbReference type="EMBL" id="KAJ9581234.1"/>
    </source>
</evidence>
<comment type="caution">
    <text evidence="1">The sequence shown here is derived from an EMBL/GenBank/DDBJ whole genome shotgun (WGS) entry which is preliminary data.</text>
</comment>
<organism evidence="1 2">
    <name type="scientific">Diploptera punctata</name>
    <name type="common">Pacific beetle cockroach</name>
    <dbReference type="NCBI Taxonomy" id="6984"/>
    <lineage>
        <taxon>Eukaryota</taxon>
        <taxon>Metazoa</taxon>
        <taxon>Ecdysozoa</taxon>
        <taxon>Arthropoda</taxon>
        <taxon>Hexapoda</taxon>
        <taxon>Insecta</taxon>
        <taxon>Pterygota</taxon>
        <taxon>Neoptera</taxon>
        <taxon>Polyneoptera</taxon>
        <taxon>Dictyoptera</taxon>
        <taxon>Blattodea</taxon>
        <taxon>Blaberoidea</taxon>
        <taxon>Blaberidae</taxon>
        <taxon>Diplopterinae</taxon>
        <taxon>Diploptera</taxon>
    </lineage>
</organism>
<gene>
    <name evidence="1" type="ORF">L9F63_023588</name>
</gene>
<dbReference type="Proteomes" id="UP001233999">
    <property type="component" value="Unassembled WGS sequence"/>
</dbReference>
<sequence length="54" mass="6140">CISKVGSSELIRLPPQIRKNQNLCKISAMWPMIFPFFLLTPNNDRPRGRGSVLV</sequence>
<protein>
    <submittedName>
        <fullName evidence="1">Uncharacterized protein</fullName>
    </submittedName>
</protein>
<evidence type="ECO:0000313" key="2">
    <source>
        <dbReference type="Proteomes" id="UP001233999"/>
    </source>
</evidence>
<accession>A0AAD8E951</accession>
<proteinExistence type="predicted"/>
<dbReference type="EMBL" id="JASPKZ010007968">
    <property type="protein sequence ID" value="KAJ9581234.1"/>
    <property type="molecule type" value="Genomic_DNA"/>
</dbReference>
<reference evidence="1" key="1">
    <citation type="journal article" date="2023" name="IScience">
        <title>Live-bearing cockroach genome reveals convergent evolutionary mechanisms linked to viviparity in insects and beyond.</title>
        <authorList>
            <person name="Fouks B."/>
            <person name="Harrison M.C."/>
            <person name="Mikhailova A.A."/>
            <person name="Marchal E."/>
            <person name="English S."/>
            <person name="Carruthers M."/>
            <person name="Jennings E.C."/>
            <person name="Chiamaka E.L."/>
            <person name="Frigard R.A."/>
            <person name="Pippel M."/>
            <person name="Attardo G.M."/>
            <person name="Benoit J.B."/>
            <person name="Bornberg-Bauer E."/>
            <person name="Tobe S.S."/>
        </authorList>
    </citation>
    <scope>NUCLEOTIDE SEQUENCE</scope>
    <source>
        <strain evidence="1">Stay&amp;Tobe</strain>
    </source>
</reference>
<feature type="non-terminal residue" evidence="1">
    <location>
        <position position="54"/>
    </location>
</feature>
<keyword evidence="2" id="KW-1185">Reference proteome</keyword>
<reference evidence="1" key="2">
    <citation type="submission" date="2023-05" db="EMBL/GenBank/DDBJ databases">
        <authorList>
            <person name="Fouks B."/>
        </authorList>
    </citation>
    <scope>NUCLEOTIDE SEQUENCE</scope>
    <source>
        <strain evidence="1">Stay&amp;Tobe</strain>
        <tissue evidence="1">Testes</tissue>
    </source>
</reference>